<accession>F0XRE6</accession>
<feature type="compositionally biased region" description="Basic and acidic residues" evidence="1">
    <location>
        <begin position="1"/>
        <end position="26"/>
    </location>
</feature>
<protein>
    <submittedName>
        <fullName evidence="2">Uncharacterized protein</fullName>
    </submittedName>
</protein>
<feature type="region of interest" description="Disordered" evidence="1">
    <location>
        <begin position="46"/>
        <end position="69"/>
    </location>
</feature>
<feature type="compositionally biased region" description="Polar residues" evidence="1">
    <location>
        <begin position="46"/>
        <end position="60"/>
    </location>
</feature>
<dbReference type="AlphaFoldDB" id="F0XRE6"/>
<feature type="region of interest" description="Disordered" evidence="1">
    <location>
        <begin position="1"/>
        <end position="31"/>
    </location>
</feature>
<reference evidence="2 3" key="1">
    <citation type="journal article" date="2011" name="Proc. Natl. Acad. Sci. U.S.A.">
        <title>Genome and transcriptome analyses of the mountain pine beetle-fungal symbiont Grosmannia clavigera, a lodgepole pine pathogen.</title>
        <authorList>
            <person name="DiGuistini S."/>
            <person name="Wang Y."/>
            <person name="Liao N.Y."/>
            <person name="Taylor G."/>
            <person name="Tanguay P."/>
            <person name="Feau N."/>
            <person name="Henrissat B."/>
            <person name="Chan S.K."/>
            <person name="Hesse-Orce U."/>
            <person name="Alamouti S.M."/>
            <person name="Tsui C.K.M."/>
            <person name="Docking R.T."/>
            <person name="Levasseur A."/>
            <person name="Haridas S."/>
            <person name="Robertson G."/>
            <person name="Birol I."/>
            <person name="Holt R.A."/>
            <person name="Marra M.A."/>
            <person name="Hamelin R.C."/>
            <person name="Hirst M."/>
            <person name="Jones S.J.M."/>
            <person name="Bohlmann J."/>
            <person name="Breuil C."/>
        </authorList>
    </citation>
    <scope>NUCLEOTIDE SEQUENCE [LARGE SCALE GENOMIC DNA]</scope>
    <source>
        <strain evidence="3">kw1407 / UAMH 11150</strain>
    </source>
</reference>
<evidence type="ECO:0000313" key="3">
    <source>
        <dbReference type="Proteomes" id="UP000007796"/>
    </source>
</evidence>
<evidence type="ECO:0000313" key="2">
    <source>
        <dbReference type="EMBL" id="EFW99927.1"/>
    </source>
</evidence>
<gene>
    <name evidence="2" type="ORF">CMQ_245</name>
</gene>
<keyword evidence="3" id="KW-1185">Reference proteome</keyword>
<dbReference type="GeneID" id="25975440"/>
<dbReference type="InParanoid" id="F0XRE6"/>
<dbReference type="Proteomes" id="UP000007796">
    <property type="component" value="Unassembled WGS sequence"/>
</dbReference>
<evidence type="ECO:0000256" key="1">
    <source>
        <dbReference type="SAM" id="MobiDB-lite"/>
    </source>
</evidence>
<name>F0XRE6_GROCL</name>
<dbReference type="EMBL" id="GL629807">
    <property type="protein sequence ID" value="EFW99927.1"/>
    <property type="molecule type" value="Genomic_DNA"/>
</dbReference>
<proteinExistence type="predicted"/>
<dbReference type="RefSeq" id="XP_014169342.1">
    <property type="nucleotide sequence ID" value="XM_014313867.1"/>
</dbReference>
<organism evidence="3">
    <name type="scientific">Grosmannia clavigera (strain kw1407 / UAMH 11150)</name>
    <name type="common">Blue stain fungus</name>
    <name type="synonym">Graphiocladiella clavigera</name>
    <dbReference type="NCBI Taxonomy" id="655863"/>
    <lineage>
        <taxon>Eukaryota</taxon>
        <taxon>Fungi</taxon>
        <taxon>Dikarya</taxon>
        <taxon>Ascomycota</taxon>
        <taxon>Pezizomycotina</taxon>
        <taxon>Sordariomycetes</taxon>
        <taxon>Sordariomycetidae</taxon>
        <taxon>Ophiostomatales</taxon>
        <taxon>Ophiostomataceae</taxon>
        <taxon>Leptographium</taxon>
    </lineage>
</organism>
<dbReference type="HOGENOM" id="CLU_2776160_0_0_1"/>
<sequence>MFALSEESKVRRARHDDSGRGQKDCTSDDSADMGFFGCWFRSASAGSLTSRALSSTSYTRSEPRPSVIR</sequence>